<feature type="compositionally biased region" description="Polar residues" evidence="1">
    <location>
        <begin position="288"/>
        <end position="301"/>
    </location>
</feature>
<keyword evidence="4" id="KW-1185">Reference proteome</keyword>
<organism evidence="3 4">
    <name type="scientific">Choanephora cucurbitarum</name>
    <dbReference type="NCBI Taxonomy" id="101091"/>
    <lineage>
        <taxon>Eukaryota</taxon>
        <taxon>Fungi</taxon>
        <taxon>Fungi incertae sedis</taxon>
        <taxon>Mucoromycota</taxon>
        <taxon>Mucoromycotina</taxon>
        <taxon>Mucoromycetes</taxon>
        <taxon>Mucorales</taxon>
        <taxon>Mucorineae</taxon>
        <taxon>Choanephoraceae</taxon>
        <taxon>Choanephoroideae</taxon>
        <taxon>Choanephora</taxon>
    </lineage>
</organism>
<sequence length="362" mass="41190">MQKRVTLNKRPSLSQETQEANEYTRLLVASALCLPKTSVVKITSTVPSLPEETTQKIQLPRFLKSSLRTPKSASAPCSPTTGMKSVQFSKHNLEDICLFKKAQTPLAISQRRIFWANSDSEDESSSESDNEPERSLVFANWPNRLADMIDRKNRPIRVEKNSFRLEQDILIGKVFVRNLDYHKTVTIRYTFDFWETIDNTEAKFHEGHKAYDVFQFKITVPKNASTLYFAIHYTVGSQSYWDNNDTRNYEVQFATNRKKQPALDLSLPIKKTPSEDTLTTRYDFGQSISQAKNNPAQQQSLAMPIPSRRKSPSSSPTGISCYSPLATSPSLMDLNSQSYMELVNKYCFYSTSPSRSPMSING</sequence>
<dbReference type="Gene3D" id="2.60.40.2440">
    <property type="entry name" value="Carbohydrate binding type-21 domain"/>
    <property type="match status" value="1"/>
</dbReference>
<feature type="region of interest" description="Disordered" evidence="1">
    <location>
        <begin position="288"/>
        <end position="319"/>
    </location>
</feature>
<feature type="domain" description="CBM21" evidence="2">
    <location>
        <begin position="150"/>
        <end position="252"/>
    </location>
</feature>
<evidence type="ECO:0000259" key="2">
    <source>
        <dbReference type="PROSITE" id="PS51159"/>
    </source>
</evidence>
<evidence type="ECO:0000256" key="1">
    <source>
        <dbReference type="SAM" id="MobiDB-lite"/>
    </source>
</evidence>
<proteinExistence type="predicted"/>
<evidence type="ECO:0000313" key="3">
    <source>
        <dbReference type="EMBL" id="OBZ86116.1"/>
    </source>
</evidence>
<protein>
    <submittedName>
        <fullName evidence="3">Protein phosphatase 1 regulatory subunit 3B</fullName>
    </submittedName>
</protein>
<dbReference type="InterPro" id="IPR050782">
    <property type="entry name" value="PP1_regulatory_subunit_3"/>
</dbReference>
<evidence type="ECO:0000313" key="4">
    <source>
        <dbReference type="Proteomes" id="UP000093000"/>
    </source>
</evidence>
<dbReference type="GO" id="GO:0005979">
    <property type="term" value="P:regulation of glycogen biosynthetic process"/>
    <property type="evidence" value="ECO:0007669"/>
    <property type="project" value="TreeGrafter"/>
</dbReference>
<dbReference type="PANTHER" id="PTHR12307:SF36">
    <property type="entry name" value="GLYCOGEN-BINDING SUBUNIT 76A"/>
    <property type="match status" value="1"/>
</dbReference>
<dbReference type="AlphaFoldDB" id="A0A1C7NC03"/>
<accession>A0A1C7NC03</accession>
<dbReference type="InterPro" id="IPR038175">
    <property type="entry name" value="CBM21_dom_sf"/>
</dbReference>
<gene>
    <name evidence="3" type="primary">Ppp1r3b</name>
    <name evidence="3" type="ORF">A0J61_05839</name>
</gene>
<reference evidence="3 4" key="1">
    <citation type="submission" date="2016-03" db="EMBL/GenBank/DDBJ databases">
        <title>Choanephora cucurbitarum.</title>
        <authorList>
            <person name="Min B."/>
            <person name="Park H."/>
            <person name="Park J.-H."/>
            <person name="Shin H.-D."/>
            <person name="Choi I.-G."/>
        </authorList>
    </citation>
    <scope>NUCLEOTIDE SEQUENCE [LARGE SCALE GENOMIC DNA]</scope>
    <source>
        <strain evidence="3 4">KUS-F28377</strain>
    </source>
</reference>
<dbReference type="Proteomes" id="UP000093000">
    <property type="component" value="Unassembled WGS sequence"/>
</dbReference>
<dbReference type="STRING" id="101091.A0A1C7NC03"/>
<dbReference type="GO" id="GO:0008157">
    <property type="term" value="F:protein phosphatase 1 binding"/>
    <property type="evidence" value="ECO:0007669"/>
    <property type="project" value="TreeGrafter"/>
</dbReference>
<dbReference type="OrthoDB" id="1881at2759"/>
<dbReference type="GO" id="GO:0000164">
    <property type="term" value="C:protein phosphatase type 1 complex"/>
    <property type="evidence" value="ECO:0007669"/>
    <property type="project" value="TreeGrafter"/>
</dbReference>
<dbReference type="GO" id="GO:2001069">
    <property type="term" value="F:glycogen binding"/>
    <property type="evidence" value="ECO:0007669"/>
    <property type="project" value="TreeGrafter"/>
</dbReference>
<dbReference type="PROSITE" id="PS51159">
    <property type="entry name" value="CBM21"/>
    <property type="match status" value="1"/>
</dbReference>
<dbReference type="Pfam" id="PF03370">
    <property type="entry name" value="CBM_21"/>
    <property type="match status" value="1"/>
</dbReference>
<dbReference type="EMBL" id="LUGH01000327">
    <property type="protein sequence ID" value="OBZ86116.1"/>
    <property type="molecule type" value="Genomic_DNA"/>
</dbReference>
<comment type="caution">
    <text evidence="3">The sequence shown here is derived from an EMBL/GenBank/DDBJ whole genome shotgun (WGS) entry which is preliminary data.</text>
</comment>
<dbReference type="InParanoid" id="A0A1C7NC03"/>
<dbReference type="PANTHER" id="PTHR12307">
    <property type="entry name" value="PROTEIN PHOSPHATASE 1 REGULATORY SUBUNIT"/>
    <property type="match status" value="1"/>
</dbReference>
<name>A0A1C7NC03_9FUNG</name>
<dbReference type="InterPro" id="IPR005036">
    <property type="entry name" value="CBM21_dom"/>
</dbReference>